<gene>
    <name evidence="4" type="ORF">ASCRUDRAFT_77024</name>
</gene>
<accession>A0A1D2VDY0</accession>
<dbReference type="Pfam" id="PF00583">
    <property type="entry name" value="Acetyltransf_1"/>
    <property type="match status" value="1"/>
</dbReference>
<dbReference type="EMBL" id="KV454485">
    <property type="protein sequence ID" value="ODV59677.1"/>
    <property type="molecule type" value="Genomic_DNA"/>
</dbReference>
<keyword evidence="2" id="KW-0012">Acyltransferase</keyword>
<evidence type="ECO:0000259" key="3">
    <source>
        <dbReference type="PROSITE" id="PS51186"/>
    </source>
</evidence>
<dbReference type="STRING" id="1344418.A0A1D2VDY0"/>
<feature type="domain" description="N-acetyltransferase" evidence="3">
    <location>
        <begin position="4"/>
        <end position="159"/>
    </location>
</feature>
<reference evidence="5" key="1">
    <citation type="submission" date="2016-05" db="EMBL/GenBank/DDBJ databases">
        <title>Comparative genomics of biotechnologically important yeasts.</title>
        <authorList>
            <consortium name="DOE Joint Genome Institute"/>
            <person name="Riley R."/>
            <person name="Haridas S."/>
            <person name="Wolfe K.H."/>
            <person name="Lopes M.R."/>
            <person name="Hittinger C.T."/>
            <person name="Goker M."/>
            <person name="Salamov A."/>
            <person name="Wisecaver J."/>
            <person name="Long T.M."/>
            <person name="Aerts A.L."/>
            <person name="Barry K."/>
            <person name="Choi C."/>
            <person name="Clum A."/>
            <person name="Coughlan A.Y."/>
            <person name="Deshpande S."/>
            <person name="Douglass A.P."/>
            <person name="Hanson S.J."/>
            <person name="Klenk H.-P."/>
            <person name="Labutti K."/>
            <person name="Lapidus A."/>
            <person name="Lindquist E."/>
            <person name="Lipzen A."/>
            <person name="Meier-Kolthoff J.P."/>
            <person name="Ohm R.A."/>
            <person name="Otillar R.P."/>
            <person name="Pangilinan J."/>
            <person name="Peng Y."/>
            <person name="Rokas A."/>
            <person name="Rosa C.A."/>
            <person name="Scheuner C."/>
            <person name="Sibirny A.A."/>
            <person name="Slot J.C."/>
            <person name="Stielow J.B."/>
            <person name="Sun H."/>
            <person name="Kurtzman C.P."/>
            <person name="Blackwell M."/>
            <person name="Grigoriev I.V."/>
            <person name="Jeffries T.W."/>
        </authorList>
    </citation>
    <scope>NUCLEOTIDE SEQUENCE [LARGE SCALE GENOMIC DNA]</scope>
    <source>
        <strain evidence="5">DSM 1968</strain>
    </source>
</reference>
<evidence type="ECO:0000256" key="1">
    <source>
        <dbReference type="ARBA" id="ARBA00022679"/>
    </source>
</evidence>
<dbReference type="GO" id="GO:0008080">
    <property type="term" value="F:N-acetyltransferase activity"/>
    <property type="evidence" value="ECO:0007669"/>
    <property type="project" value="TreeGrafter"/>
</dbReference>
<dbReference type="InterPro" id="IPR051016">
    <property type="entry name" value="Diverse_Substrate_AcTransf"/>
</dbReference>
<keyword evidence="5" id="KW-1185">Reference proteome</keyword>
<dbReference type="PANTHER" id="PTHR10545:SF29">
    <property type="entry name" value="GH14572P-RELATED"/>
    <property type="match status" value="1"/>
</dbReference>
<dbReference type="OrthoDB" id="7305308at2759"/>
<evidence type="ECO:0000256" key="2">
    <source>
        <dbReference type="ARBA" id="ARBA00023315"/>
    </source>
</evidence>
<organism evidence="4 5">
    <name type="scientific">Ascoidea rubescens DSM 1968</name>
    <dbReference type="NCBI Taxonomy" id="1344418"/>
    <lineage>
        <taxon>Eukaryota</taxon>
        <taxon>Fungi</taxon>
        <taxon>Dikarya</taxon>
        <taxon>Ascomycota</taxon>
        <taxon>Saccharomycotina</taxon>
        <taxon>Saccharomycetes</taxon>
        <taxon>Ascoideaceae</taxon>
        <taxon>Ascoidea</taxon>
    </lineage>
</organism>
<proteinExistence type="predicted"/>
<sequence length="159" mass="19182">MSEFYIRPIEETDKDEWLELWSGKHGYLEFYKTILSPKTSDATFKRFFDSDYTMWCAVAISKQTQKLIGFTTYLTHLSTWSENNYMYLNDLFVKEDCRLKGVGRKLIEFVYRQAELKKSEKVYWCTQTFNHRAQILYNKVGIYENFVQYAKDPDYKIEE</sequence>
<dbReference type="InParanoid" id="A0A1D2VDY0"/>
<dbReference type="InterPro" id="IPR000182">
    <property type="entry name" value="GNAT_dom"/>
</dbReference>
<dbReference type="SUPFAM" id="SSF55729">
    <property type="entry name" value="Acyl-CoA N-acyltransferases (Nat)"/>
    <property type="match status" value="1"/>
</dbReference>
<dbReference type="FunCoup" id="A0A1D2VDY0">
    <property type="interactions" value="27"/>
</dbReference>
<protein>
    <submittedName>
        <fullName evidence="4">N-acetyltransferase HPA3</fullName>
    </submittedName>
</protein>
<dbReference type="Gene3D" id="3.40.630.30">
    <property type="match status" value="1"/>
</dbReference>
<dbReference type="AlphaFoldDB" id="A0A1D2VDY0"/>
<name>A0A1D2VDY0_9ASCO</name>
<evidence type="ECO:0000313" key="5">
    <source>
        <dbReference type="Proteomes" id="UP000095038"/>
    </source>
</evidence>
<keyword evidence="1 4" id="KW-0808">Transferase</keyword>
<dbReference type="PROSITE" id="PS51186">
    <property type="entry name" value="GNAT"/>
    <property type="match status" value="1"/>
</dbReference>
<dbReference type="GeneID" id="30967335"/>
<evidence type="ECO:0000313" key="4">
    <source>
        <dbReference type="EMBL" id="ODV59677.1"/>
    </source>
</evidence>
<dbReference type="RefSeq" id="XP_020045984.1">
    <property type="nucleotide sequence ID" value="XM_020193699.1"/>
</dbReference>
<dbReference type="GO" id="GO:0005737">
    <property type="term" value="C:cytoplasm"/>
    <property type="evidence" value="ECO:0007669"/>
    <property type="project" value="TreeGrafter"/>
</dbReference>
<dbReference type="InterPro" id="IPR016181">
    <property type="entry name" value="Acyl_CoA_acyltransferase"/>
</dbReference>
<dbReference type="Proteomes" id="UP000095038">
    <property type="component" value="Unassembled WGS sequence"/>
</dbReference>
<dbReference type="CDD" id="cd04301">
    <property type="entry name" value="NAT_SF"/>
    <property type="match status" value="1"/>
</dbReference>
<dbReference type="PANTHER" id="PTHR10545">
    <property type="entry name" value="DIAMINE N-ACETYLTRANSFERASE"/>
    <property type="match status" value="1"/>
</dbReference>